<feature type="transmembrane region" description="Helical" evidence="4">
    <location>
        <begin position="357"/>
        <end position="378"/>
    </location>
</feature>
<dbReference type="InterPro" id="IPR053160">
    <property type="entry name" value="MFS_DHA3_Transporter"/>
</dbReference>
<feature type="transmembrane region" description="Helical" evidence="4">
    <location>
        <begin position="40"/>
        <end position="60"/>
    </location>
</feature>
<feature type="transmembrane region" description="Helical" evidence="4">
    <location>
        <begin position="159"/>
        <end position="179"/>
    </location>
</feature>
<dbReference type="EMBL" id="QFYS01000007">
    <property type="protein sequence ID" value="RAK63678.1"/>
    <property type="molecule type" value="Genomic_DNA"/>
</dbReference>
<reference evidence="6 7" key="1">
    <citation type="submission" date="2018-05" db="EMBL/GenBank/DDBJ databases">
        <authorList>
            <person name="Lanie J.A."/>
            <person name="Ng W.-L."/>
            <person name="Kazmierczak K.M."/>
            <person name="Andrzejewski T.M."/>
            <person name="Davidsen T.M."/>
            <person name="Wayne K.J."/>
            <person name="Tettelin H."/>
            <person name="Glass J.I."/>
            <person name="Rusch D."/>
            <person name="Podicherti R."/>
            <person name="Tsui H.-C.T."/>
            <person name="Winkler M.E."/>
        </authorList>
    </citation>
    <scope>NUCLEOTIDE SEQUENCE [LARGE SCALE GENOMIC DNA]</scope>
    <source>
        <strain evidence="6 7">BUT-10</strain>
    </source>
</reference>
<keyword evidence="2 4" id="KW-1133">Transmembrane helix</keyword>
<dbReference type="PANTHER" id="PTHR23530:SF1">
    <property type="entry name" value="PERMEASE, MAJOR FACILITATOR SUPERFAMILY-RELATED"/>
    <property type="match status" value="1"/>
</dbReference>
<feature type="domain" description="Major facilitator superfamily (MFS) profile" evidence="5">
    <location>
        <begin position="1"/>
        <end position="382"/>
    </location>
</feature>
<evidence type="ECO:0000313" key="6">
    <source>
        <dbReference type="EMBL" id="RAK63678.1"/>
    </source>
</evidence>
<feature type="transmembrane region" description="Helical" evidence="4">
    <location>
        <begin position="242"/>
        <end position="260"/>
    </location>
</feature>
<dbReference type="OrthoDB" id="9816124at2"/>
<keyword evidence="7" id="KW-1185">Reference proteome</keyword>
<keyword evidence="3 4" id="KW-0472">Membrane</keyword>
<feature type="transmembrane region" description="Helical" evidence="4">
    <location>
        <begin position="267"/>
        <end position="287"/>
    </location>
</feature>
<evidence type="ECO:0000256" key="4">
    <source>
        <dbReference type="SAM" id="Phobius"/>
    </source>
</evidence>
<organism evidence="6 7">
    <name type="scientific">Phenylobacterium kunshanense</name>
    <dbReference type="NCBI Taxonomy" id="1445034"/>
    <lineage>
        <taxon>Bacteria</taxon>
        <taxon>Pseudomonadati</taxon>
        <taxon>Pseudomonadota</taxon>
        <taxon>Alphaproteobacteria</taxon>
        <taxon>Caulobacterales</taxon>
        <taxon>Caulobacteraceae</taxon>
        <taxon>Phenylobacterium</taxon>
    </lineage>
</organism>
<dbReference type="Proteomes" id="UP000249524">
    <property type="component" value="Unassembled WGS sequence"/>
</dbReference>
<dbReference type="GO" id="GO:0022857">
    <property type="term" value="F:transmembrane transporter activity"/>
    <property type="evidence" value="ECO:0007669"/>
    <property type="project" value="InterPro"/>
</dbReference>
<feature type="transmembrane region" description="Helical" evidence="4">
    <location>
        <begin position="330"/>
        <end position="351"/>
    </location>
</feature>
<dbReference type="PANTHER" id="PTHR23530">
    <property type="entry name" value="TRANSPORT PROTEIN-RELATED"/>
    <property type="match status" value="1"/>
</dbReference>
<dbReference type="InterPro" id="IPR011701">
    <property type="entry name" value="MFS"/>
</dbReference>
<feature type="transmembrane region" description="Helical" evidence="4">
    <location>
        <begin position="211"/>
        <end position="230"/>
    </location>
</feature>
<name>A0A328BF10_9CAUL</name>
<sequence>MNRLLLSACALRFFDAFVLIAPFYTVMFAERGLTPAQIGIVLASWSMVGVVLEAPCGVLADRWSRRWILAIAQLLRVVGFMIWIAFPNFWGFLIGLMLWGMKSASLSGCFEALIYDELAALKRQGEYVTVYGRTQAARFSGVVAASLGAAVAAGLGYDALIWAGVAAGLAAAIAAMSIPQAPKVLAVGRWDFLGHLARGAKEAASRPDVPALLLFIAGMQAITYACSDYWQLFGLEVGLTKPGIALFVASLSAVGALAAWQAHRLRRLPLTGLCVLLAIAGACLTLAAATFQVWSIVLPLAFVALYWLVDTNADARFQHALNPETRATVASLKGFVMQCGTSVLMLTFGLVADSASYQAAFFGAGLAAMLLGGSYALWARGRG</sequence>
<feature type="transmembrane region" description="Helical" evidence="4">
    <location>
        <begin position="293"/>
        <end position="309"/>
    </location>
</feature>
<dbReference type="InterPro" id="IPR036259">
    <property type="entry name" value="MFS_trans_sf"/>
</dbReference>
<gene>
    <name evidence="6" type="ORF">DJ019_15590</name>
</gene>
<comment type="caution">
    <text evidence="6">The sequence shown here is derived from an EMBL/GenBank/DDBJ whole genome shotgun (WGS) entry which is preliminary data.</text>
</comment>
<dbReference type="AlphaFoldDB" id="A0A328BF10"/>
<proteinExistence type="predicted"/>
<accession>A0A328BF10</accession>
<dbReference type="SUPFAM" id="SSF103473">
    <property type="entry name" value="MFS general substrate transporter"/>
    <property type="match status" value="1"/>
</dbReference>
<dbReference type="CDD" id="cd06174">
    <property type="entry name" value="MFS"/>
    <property type="match status" value="1"/>
</dbReference>
<dbReference type="Gene3D" id="1.20.1250.20">
    <property type="entry name" value="MFS general substrate transporter like domains"/>
    <property type="match status" value="1"/>
</dbReference>
<protein>
    <recommendedName>
        <fullName evidence="5">Major facilitator superfamily (MFS) profile domain-containing protein</fullName>
    </recommendedName>
</protein>
<evidence type="ECO:0000256" key="2">
    <source>
        <dbReference type="ARBA" id="ARBA00022989"/>
    </source>
</evidence>
<evidence type="ECO:0000313" key="7">
    <source>
        <dbReference type="Proteomes" id="UP000249524"/>
    </source>
</evidence>
<evidence type="ECO:0000256" key="3">
    <source>
        <dbReference type="ARBA" id="ARBA00023136"/>
    </source>
</evidence>
<keyword evidence="1 4" id="KW-0812">Transmembrane</keyword>
<dbReference type="PROSITE" id="PS50850">
    <property type="entry name" value="MFS"/>
    <property type="match status" value="1"/>
</dbReference>
<evidence type="ECO:0000256" key="1">
    <source>
        <dbReference type="ARBA" id="ARBA00022692"/>
    </source>
</evidence>
<evidence type="ECO:0000259" key="5">
    <source>
        <dbReference type="PROSITE" id="PS50850"/>
    </source>
</evidence>
<dbReference type="Pfam" id="PF07690">
    <property type="entry name" value="MFS_1"/>
    <property type="match status" value="1"/>
</dbReference>
<dbReference type="InterPro" id="IPR020846">
    <property type="entry name" value="MFS_dom"/>
</dbReference>